<reference evidence="2 3" key="1">
    <citation type="journal article" date="2012" name="Genome Biol.">
        <title>Genome and low-iron response of an oceanic diatom adapted to chronic iron limitation.</title>
        <authorList>
            <person name="Lommer M."/>
            <person name="Specht M."/>
            <person name="Roy A.S."/>
            <person name="Kraemer L."/>
            <person name="Andreson R."/>
            <person name="Gutowska M.A."/>
            <person name="Wolf J."/>
            <person name="Bergner S.V."/>
            <person name="Schilhabel M.B."/>
            <person name="Klostermeier U.C."/>
            <person name="Beiko R.G."/>
            <person name="Rosenstiel P."/>
            <person name="Hippler M."/>
            <person name="Laroche J."/>
        </authorList>
    </citation>
    <scope>NUCLEOTIDE SEQUENCE [LARGE SCALE GENOMIC DNA]</scope>
    <source>
        <strain evidence="2 3">CCMP1005</strain>
    </source>
</reference>
<proteinExistence type="predicted"/>
<gene>
    <name evidence="2" type="ORF">THAOC_18839</name>
</gene>
<accession>K0S777</accession>
<protein>
    <submittedName>
        <fullName evidence="2">Uncharacterized protein</fullName>
    </submittedName>
</protein>
<evidence type="ECO:0000256" key="1">
    <source>
        <dbReference type="SAM" id="MobiDB-lite"/>
    </source>
</evidence>
<feature type="non-terminal residue" evidence="2">
    <location>
        <position position="1"/>
    </location>
</feature>
<sequence length="60" mass="6764">RNTHVEDSYDLRREGAPAVIMSPRPARPRRRFAGNPGKPGTRTHSPRDEIIVLEGWTTIA</sequence>
<feature type="compositionally biased region" description="Basic and acidic residues" evidence="1">
    <location>
        <begin position="1"/>
        <end position="15"/>
    </location>
</feature>
<keyword evidence="3" id="KW-1185">Reference proteome</keyword>
<evidence type="ECO:0000313" key="3">
    <source>
        <dbReference type="Proteomes" id="UP000266841"/>
    </source>
</evidence>
<dbReference type="EMBL" id="AGNL01020717">
    <property type="protein sequence ID" value="EJK60754.1"/>
    <property type="molecule type" value="Genomic_DNA"/>
</dbReference>
<dbReference type="AlphaFoldDB" id="K0S777"/>
<dbReference type="Proteomes" id="UP000266841">
    <property type="component" value="Unassembled WGS sequence"/>
</dbReference>
<feature type="region of interest" description="Disordered" evidence="1">
    <location>
        <begin position="1"/>
        <end position="46"/>
    </location>
</feature>
<organism evidence="2 3">
    <name type="scientific">Thalassiosira oceanica</name>
    <name type="common">Marine diatom</name>
    <dbReference type="NCBI Taxonomy" id="159749"/>
    <lineage>
        <taxon>Eukaryota</taxon>
        <taxon>Sar</taxon>
        <taxon>Stramenopiles</taxon>
        <taxon>Ochrophyta</taxon>
        <taxon>Bacillariophyta</taxon>
        <taxon>Coscinodiscophyceae</taxon>
        <taxon>Thalassiosirophycidae</taxon>
        <taxon>Thalassiosirales</taxon>
        <taxon>Thalassiosiraceae</taxon>
        <taxon>Thalassiosira</taxon>
    </lineage>
</organism>
<comment type="caution">
    <text evidence="2">The sequence shown here is derived from an EMBL/GenBank/DDBJ whole genome shotgun (WGS) entry which is preliminary data.</text>
</comment>
<evidence type="ECO:0000313" key="2">
    <source>
        <dbReference type="EMBL" id="EJK60754.1"/>
    </source>
</evidence>
<name>K0S777_THAOC</name>